<name>A0A9P4Q3K7_9PEZI</name>
<sequence length="81" mass="9941">MSWHRKRFRHRRWLLGRKTRHLHRSHRERQAPGDRAPNRARAQPGQTRRSTRQHPEAERARDRERFARSSQSPYRTRPEAA</sequence>
<protein>
    <submittedName>
        <fullName evidence="2">Uncharacterized protein</fullName>
    </submittedName>
</protein>
<feature type="compositionally biased region" description="Basic residues" evidence="1">
    <location>
        <begin position="1"/>
        <end position="27"/>
    </location>
</feature>
<evidence type="ECO:0000313" key="3">
    <source>
        <dbReference type="Proteomes" id="UP000799441"/>
    </source>
</evidence>
<dbReference type="AlphaFoldDB" id="A0A9P4Q3K7"/>
<evidence type="ECO:0000313" key="2">
    <source>
        <dbReference type="EMBL" id="KAF2719154.1"/>
    </source>
</evidence>
<proteinExistence type="predicted"/>
<accession>A0A9P4Q3K7</accession>
<dbReference type="EMBL" id="MU003815">
    <property type="protein sequence ID" value="KAF2719154.1"/>
    <property type="molecule type" value="Genomic_DNA"/>
</dbReference>
<organism evidence="2 3">
    <name type="scientific">Polychaeton citri CBS 116435</name>
    <dbReference type="NCBI Taxonomy" id="1314669"/>
    <lineage>
        <taxon>Eukaryota</taxon>
        <taxon>Fungi</taxon>
        <taxon>Dikarya</taxon>
        <taxon>Ascomycota</taxon>
        <taxon>Pezizomycotina</taxon>
        <taxon>Dothideomycetes</taxon>
        <taxon>Dothideomycetidae</taxon>
        <taxon>Capnodiales</taxon>
        <taxon>Capnodiaceae</taxon>
        <taxon>Polychaeton</taxon>
    </lineage>
</organism>
<comment type="caution">
    <text evidence="2">The sequence shown here is derived from an EMBL/GenBank/DDBJ whole genome shotgun (WGS) entry which is preliminary data.</text>
</comment>
<keyword evidence="3" id="KW-1185">Reference proteome</keyword>
<evidence type="ECO:0000256" key="1">
    <source>
        <dbReference type="SAM" id="MobiDB-lite"/>
    </source>
</evidence>
<gene>
    <name evidence="2" type="ORF">K431DRAFT_121374</name>
</gene>
<reference evidence="2" key="1">
    <citation type="journal article" date="2020" name="Stud. Mycol.">
        <title>101 Dothideomycetes genomes: a test case for predicting lifestyles and emergence of pathogens.</title>
        <authorList>
            <person name="Haridas S."/>
            <person name="Albert R."/>
            <person name="Binder M."/>
            <person name="Bloem J."/>
            <person name="Labutti K."/>
            <person name="Salamov A."/>
            <person name="Andreopoulos B."/>
            <person name="Baker S."/>
            <person name="Barry K."/>
            <person name="Bills G."/>
            <person name="Bluhm B."/>
            <person name="Cannon C."/>
            <person name="Castanera R."/>
            <person name="Culley D."/>
            <person name="Daum C."/>
            <person name="Ezra D."/>
            <person name="Gonzalez J."/>
            <person name="Henrissat B."/>
            <person name="Kuo A."/>
            <person name="Liang C."/>
            <person name="Lipzen A."/>
            <person name="Lutzoni F."/>
            <person name="Magnuson J."/>
            <person name="Mondo S."/>
            <person name="Nolan M."/>
            <person name="Ohm R."/>
            <person name="Pangilinan J."/>
            <person name="Park H.-J."/>
            <person name="Ramirez L."/>
            <person name="Alfaro M."/>
            <person name="Sun H."/>
            <person name="Tritt A."/>
            <person name="Yoshinaga Y."/>
            <person name="Zwiers L.-H."/>
            <person name="Turgeon B."/>
            <person name="Goodwin S."/>
            <person name="Spatafora J."/>
            <person name="Crous P."/>
            <person name="Grigoriev I."/>
        </authorList>
    </citation>
    <scope>NUCLEOTIDE SEQUENCE</scope>
    <source>
        <strain evidence="2">CBS 116435</strain>
    </source>
</reference>
<dbReference type="Proteomes" id="UP000799441">
    <property type="component" value="Unassembled WGS sequence"/>
</dbReference>
<feature type="region of interest" description="Disordered" evidence="1">
    <location>
        <begin position="1"/>
        <end position="81"/>
    </location>
</feature>
<feature type="compositionally biased region" description="Basic and acidic residues" evidence="1">
    <location>
        <begin position="53"/>
        <end position="67"/>
    </location>
</feature>